<reference evidence="3" key="1">
    <citation type="submission" date="2023-03" db="EMBL/GenBank/DDBJ databases">
        <title>Edaphobacter sp.</title>
        <authorList>
            <person name="Huber K.J."/>
            <person name="Papendorf J."/>
            <person name="Pilke C."/>
            <person name="Bunk B."/>
            <person name="Sproeer C."/>
            <person name="Pester M."/>
        </authorList>
    </citation>
    <scope>NUCLEOTIDE SEQUENCE</scope>
    <source>
        <strain evidence="3">DSM 110680</strain>
    </source>
</reference>
<evidence type="ECO:0000256" key="1">
    <source>
        <dbReference type="SAM" id="MobiDB-lite"/>
    </source>
</evidence>
<feature type="region of interest" description="Disordered" evidence="1">
    <location>
        <begin position="25"/>
        <end position="44"/>
    </location>
</feature>
<dbReference type="AlphaFoldDB" id="A0AAU7DIM9"/>
<evidence type="ECO:0000313" key="3">
    <source>
        <dbReference type="EMBL" id="XBH17246.1"/>
    </source>
</evidence>
<keyword evidence="2" id="KW-0732">Signal</keyword>
<organism evidence="3">
    <name type="scientific">Telmatobacter sp. DSM 110680</name>
    <dbReference type="NCBI Taxonomy" id="3036704"/>
    <lineage>
        <taxon>Bacteria</taxon>
        <taxon>Pseudomonadati</taxon>
        <taxon>Acidobacteriota</taxon>
        <taxon>Terriglobia</taxon>
        <taxon>Terriglobales</taxon>
        <taxon>Acidobacteriaceae</taxon>
        <taxon>Telmatobacter</taxon>
    </lineage>
</organism>
<feature type="chain" id="PRO_5043571293" description="DUF1571 domain-containing protein" evidence="2">
    <location>
        <begin position="23"/>
        <end position="275"/>
    </location>
</feature>
<protein>
    <recommendedName>
        <fullName evidence="4">DUF1571 domain-containing protein</fullName>
    </recommendedName>
</protein>
<dbReference type="EMBL" id="CP121196">
    <property type="protein sequence ID" value="XBH17246.1"/>
    <property type="molecule type" value="Genomic_DNA"/>
</dbReference>
<feature type="compositionally biased region" description="Basic and acidic residues" evidence="1">
    <location>
        <begin position="35"/>
        <end position="44"/>
    </location>
</feature>
<name>A0AAU7DIM9_9BACT</name>
<sequence>MRKGLAVGLALGLLATPLGLRAQSDDDAGANKTVSKMDESGEKNAAKARATLDAMVKAMGGDAWLNIKNVVREGHIAAFFHGTPDPGTTLFWDFHTWPDHDRVEYTKHRDVVQFYVGRKGIEVTYRGAKPLPQEQVDDFMRRRDHSIELAVKVWLKDPKTILVYEGQRMAERHMADQVTLISPENESITIQTDVQTHLPLSRSFQWRDPIYKDKNTDVEEYADYHDLDGFPTPLSITRVHNDEMQRQLYIDKVHYNQDLPAEFWDINAVAKKIKK</sequence>
<evidence type="ECO:0000256" key="2">
    <source>
        <dbReference type="SAM" id="SignalP"/>
    </source>
</evidence>
<evidence type="ECO:0008006" key="4">
    <source>
        <dbReference type="Google" id="ProtNLM"/>
    </source>
</evidence>
<feature type="signal peptide" evidence="2">
    <location>
        <begin position="1"/>
        <end position="22"/>
    </location>
</feature>
<gene>
    <name evidence="3" type="ORF">P8935_22095</name>
</gene>
<proteinExistence type="predicted"/>
<accession>A0AAU7DIM9</accession>
<dbReference type="RefSeq" id="WP_348262477.1">
    <property type="nucleotide sequence ID" value="NZ_CP121196.1"/>
</dbReference>